<keyword evidence="3" id="KW-1185">Reference proteome</keyword>
<proteinExistence type="predicted"/>
<gene>
    <name evidence="2" type="ORF">IE81DRAFT_328760</name>
</gene>
<name>A0A316W6M0_9BASI</name>
<protein>
    <submittedName>
        <fullName evidence="2">Uncharacterized protein</fullName>
    </submittedName>
</protein>
<dbReference type="InParanoid" id="A0A316W6M0"/>
<dbReference type="EMBL" id="KZ819361">
    <property type="protein sequence ID" value="PWN44401.1"/>
    <property type="molecule type" value="Genomic_DNA"/>
</dbReference>
<dbReference type="GeneID" id="37036986"/>
<accession>A0A316W6M0</accession>
<evidence type="ECO:0000313" key="2">
    <source>
        <dbReference type="EMBL" id="PWN44401.1"/>
    </source>
</evidence>
<feature type="region of interest" description="Disordered" evidence="1">
    <location>
        <begin position="200"/>
        <end position="220"/>
    </location>
</feature>
<feature type="compositionally biased region" description="Low complexity" evidence="1">
    <location>
        <begin position="202"/>
        <end position="215"/>
    </location>
</feature>
<dbReference type="RefSeq" id="XP_025371561.1">
    <property type="nucleotide sequence ID" value="XM_025515116.1"/>
</dbReference>
<dbReference type="AlphaFoldDB" id="A0A316W6M0"/>
<evidence type="ECO:0000256" key="1">
    <source>
        <dbReference type="SAM" id="MobiDB-lite"/>
    </source>
</evidence>
<evidence type="ECO:0000313" key="3">
    <source>
        <dbReference type="Proteomes" id="UP000245783"/>
    </source>
</evidence>
<reference evidence="2 3" key="1">
    <citation type="journal article" date="2018" name="Mol. Biol. Evol.">
        <title>Broad Genomic Sampling Reveals a Smut Pathogenic Ancestry of the Fungal Clade Ustilaginomycotina.</title>
        <authorList>
            <person name="Kijpornyongpan T."/>
            <person name="Mondo S.J."/>
            <person name="Barry K."/>
            <person name="Sandor L."/>
            <person name="Lee J."/>
            <person name="Lipzen A."/>
            <person name="Pangilinan J."/>
            <person name="LaButti K."/>
            <person name="Hainaut M."/>
            <person name="Henrissat B."/>
            <person name="Grigoriev I.V."/>
            <person name="Spatafora J.W."/>
            <person name="Aime M.C."/>
        </authorList>
    </citation>
    <scope>NUCLEOTIDE SEQUENCE [LARGE SCALE GENOMIC DNA]</scope>
    <source>
        <strain evidence="2 3">MCA 4658</strain>
    </source>
</reference>
<dbReference type="Proteomes" id="UP000245783">
    <property type="component" value="Unassembled WGS sequence"/>
</dbReference>
<sequence length="539" mass="62129">MIPNSTYVASRTATLRKLDYARRMLGCVYAACSASAVRVELASSALCCPPLSERLIHTTRAYDLPRIDPKRVRGHEIMQNARLGSEQQSFECCFAYAALPAIDVDLQHVSDAFYTGKASIRVDLQLVEAFLRNRQGNVATLGLVRVDDVLLERTEARQTLMEETRWDKRPEEVAQELKIWTDLLSFLFRKDQQEEQVVPFEAARSSRVSSSPSNAHSRRSRLDGLALSSSAIARLVGSVHITWPGDSRAAPLYNPSPMDSMNVDLRFWQNMAAQSKITVNHLALSGSDYRLGPLWRRLRVRQCLTLYTCTHAMRPAHWSRLEDLPTADDKLDGTGRNVALRFVQGRLDWSRRRAPQWPLNWVVHFARVQLRRRRGEVYPPFDRVRLELVGEDERSFEDFKEVLEALPEKYLDCKEFELIRREEGGNQISLEREEWASGASLYSIPEAAQAYRSHQGKREASCEDFRMPWCECDLEGGPVESYEEELEHNNWSADEMFDEENFEDAAELKDWKKAIEKVHDAFARTASRRWSEEARRRQR</sequence>
<organism evidence="2 3">
    <name type="scientific">Ceraceosorus guamensis</name>
    <dbReference type="NCBI Taxonomy" id="1522189"/>
    <lineage>
        <taxon>Eukaryota</taxon>
        <taxon>Fungi</taxon>
        <taxon>Dikarya</taxon>
        <taxon>Basidiomycota</taxon>
        <taxon>Ustilaginomycotina</taxon>
        <taxon>Exobasidiomycetes</taxon>
        <taxon>Ceraceosorales</taxon>
        <taxon>Ceraceosoraceae</taxon>
        <taxon>Ceraceosorus</taxon>
    </lineage>
</organism>